<reference evidence="9" key="3">
    <citation type="submission" date="2025-09" db="UniProtKB">
        <authorList>
            <consortium name="Ensembl"/>
        </authorList>
    </citation>
    <scope>IDENTIFICATION</scope>
    <source>
        <strain evidence="9">Thoroughbred</strain>
    </source>
</reference>
<name>A0A9L0RCI9_HORSE</name>
<dbReference type="GO" id="GO:0030334">
    <property type="term" value="P:regulation of cell migration"/>
    <property type="evidence" value="ECO:0000318"/>
    <property type="project" value="GO_Central"/>
</dbReference>
<organism evidence="9 10">
    <name type="scientific">Equus caballus</name>
    <name type="common">Horse</name>
    <dbReference type="NCBI Taxonomy" id="9796"/>
    <lineage>
        <taxon>Eukaryota</taxon>
        <taxon>Metazoa</taxon>
        <taxon>Chordata</taxon>
        <taxon>Craniata</taxon>
        <taxon>Vertebrata</taxon>
        <taxon>Euteleostomi</taxon>
        <taxon>Mammalia</taxon>
        <taxon>Eutheria</taxon>
        <taxon>Laurasiatheria</taxon>
        <taxon>Perissodactyla</taxon>
        <taxon>Equidae</taxon>
        <taxon>Equus</taxon>
    </lineage>
</organism>
<evidence type="ECO:0000256" key="5">
    <source>
        <dbReference type="ARBA" id="ARBA00023212"/>
    </source>
</evidence>
<reference evidence="9" key="2">
    <citation type="submission" date="2025-08" db="UniProtKB">
        <authorList>
            <consortium name="Ensembl"/>
        </authorList>
    </citation>
    <scope>IDENTIFICATION</scope>
    <source>
        <strain evidence="9">Thoroughbred</strain>
    </source>
</reference>
<accession>A0A9L0RCI9</accession>
<feature type="compositionally biased region" description="Basic residues" evidence="8">
    <location>
        <begin position="19"/>
        <end position="29"/>
    </location>
</feature>
<reference evidence="9 10" key="1">
    <citation type="journal article" date="2009" name="Science">
        <title>Genome sequence, comparative analysis, and population genetics of the domestic horse.</title>
        <authorList>
            <consortium name="Broad Institute Genome Sequencing Platform"/>
            <consortium name="Broad Institute Whole Genome Assembly Team"/>
            <person name="Wade C.M."/>
            <person name="Giulotto E."/>
            <person name="Sigurdsson S."/>
            <person name="Zoli M."/>
            <person name="Gnerre S."/>
            <person name="Imsland F."/>
            <person name="Lear T.L."/>
            <person name="Adelson D.L."/>
            <person name="Bailey E."/>
            <person name="Bellone R.R."/>
            <person name="Bloecker H."/>
            <person name="Distl O."/>
            <person name="Edgar R.C."/>
            <person name="Garber M."/>
            <person name="Leeb T."/>
            <person name="Mauceli E."/>
            <person name="MacLeod J.N."/>
            <person name="Penedo M.C.T."/>
            <person name="Raison J.M."/>
            <person name="Sharpe T."/>
            <person name="Vogel J."/>
            <person name="Andersson L."/>
            <person name="Antczak D.F."/>
            <person name="Biagi T."/>
            <person name="Binns M.M."/>
            <person name="Chowdhary B.P."/>
            <person name="Coleman S.J."/>
            <person name="Della Valle G."/>
            <person name="Fryc S."/>
            <person name="Guerin G."/>
            <person name="Hasegawa T."/>
            <person name="Hill E.W."/>
            <person name="Jurka J."/>
            <person name="Kiialainen A."/>
            <person name="Lindgren G."/>
            <person name="Liu J."/>
            <person name="Magnani E."/>
            <person name="Mickelson J.R."/>
            <person name="Murray J."/>
            <person name="Nergadze S.G."/>
            <person name="Onofrio R."/>
            <person name="Pedroni S."/>
            <person name="Piras M.F."/>
            <person name="Raudsepp T."/>
            <person name="Rocchi M."/>
            <person name="Roeed K.H."/>
            <person name="Ryder O.A."/>
            <person name="Searle S."/>
            <person name="Skow L."/>
            <person name="Swinburne J.E."/>
            <person name="Syvaenen A.C."/>
            <person name="Tozaki T."/>
            <person name="Valberg S.J."/>
            <person name="Vaudin M."/>
            <person name="White J.R."/>
            <person name="Zody M.C."/>
            <person name="Lander E.S."/>
            <person name="Lindblad-Toh K."/>
        </authorList>
    </citation>
    <scope>NUCLEOTIDE SEQUENCE [LARGE SCALE GENOMIC DNA]</scope>
    <source>
        <strain evidence="9 10">Thoroughbred</strain>
    </source>
</reference>
<dbReference type="PANTHER" id="PTHR12021:SF10">
    <property type="entry name" value="THYMOSIN BETA-10"/>
    <property type="match status" value="1"/>
</dbReference>
<evidence type="ECO:0000256" key="8">
    <source>
        <dbReference type="SAM" id="MobiDB-lite"/>
    </source>
</evidence>
<feature type="region of interest" description="Disordered" evidence="8">
    <location>
        <begin position="63"/>
        <end position="160"/>
    </location>
</feature>
<keyword evidence="10" id="KW-1185">Reference proteome</keyword>
<feature type="compositionally biased region" description="Basic and acidic residues" evidence="8">
    <location>
        <begin position="149"/>
        <end position="160"/>
    </location>
</feature>
<dbReference type="SMART" id="SM00152">
    <property type="entry name" value="THY"/>
    <property type="match status" value="1"/>
</dbReference>
<dbReference type="InterPro" id="IPR038386">
    <property type="entry name" value="Beta-thymosin_sf"/>
</dbReference>
<feature type="compositionally biased region" description="Basic and acidic residues" evidence="8">
    <location>
        <begin position="95"/>
        <end position="141"/>
    </location>
</feature>
<dbReference type="GO" id="GO:0003785">
    <property type="term" value="F:actin monomer binding"/>
    <property type="evidence" value="ECO:0000318"/>
    <property type="project" value="GO_Central"/>
</dbReference>
<evidence type="ECO:0000313" key="9">
    <source>
        <dbReference type="Ensembl" id="ENSECAP00000059503.1"/>
    </source>
</evidence>
<keyword evidence="5" id="KW-0206">Cytoskeleton</keyword>
<proteinExistence type="inferred from homology"/>
<dbReference type="Pfam" id="PF01290">
    <property type="entry name" value="Thymosin"/>
    <property type="match status" value="1"/>
</dbReference>
<dbReference type="Ensembl" id="ENSECAT00000052340.2">
    <property type="protein sequence ID" value="ENSECAP00000059503.1"/>
    <property type="gene ID" value="ENSECAG00000038584.2"/>
</dbReference>
<keyword evidence="4" id="KW-0009">Actin-binding</keyword>
<dbReference type="Gene3D" id="1.20.5.520">
    <property type="entry name" value="Single helix bin"/>
    <property type="match status" value="1"/>
</dbReference>
<dbReference type="PROSITE" id="PS00500">
    <property type="entry name" value="THYMOSIN_B4"/>
    <property type="match status" value="1"/>
</dbReference>
<evidence type="ECO:0000256" key="7">
    <source>
        <dbReference type="ARBA" id="ARBA00040579"/>
    </source>
</evidence>
<evidence type="ECO:0000313" key="10">
    <source>
        <dbReference type="Proteomes" id="UP000002281"/>
    </source>
</evidence>
<dbReference type="Proteomes" id="UP000002281">
    <property type="component" value="Chromosome 15"/>
</dbReference>
<comment type="subcellular location">
    <subcellularLocation>
        <location evidence="1">Cytoplasm</location>
        <location evidence="1">Cytoskeleton</location>
    </subcellularLocation>
</comment>
<keyword evidence="3" id="KW-0963">Cytoplasm</keyword>
<dbReference type="GO" id="GO:0140311">
    <property type="term" value="F:protein sequestering activity"/>
    <property type="evidence" value="ECO:0000318"/>
    <property type="project" value="GO_Central"/>
</dbReference>
<dbReference type="GO" id="GO:0005856">
    <property type="term" value="C:cytoskeleton"/>
    <property type="evidence" value="ECO:0007669"/>
    <property type="project" value="UniProtKB-SubCell"/>
</dbReference>
<comment type="similarity">
    <text evidence="2">Belongs to the thymosin beta family.</text>
</comment>
<dbReference type="AlphaFoldDB" id="A0A9L0RCI9"/>
<evidence type="ECO:0000256" key="1">
    <source>
        <dbReference type="ARBA" id="ARBA00004245"/>
    </source>
</evidence>
<feature type="region of interest" description="Disordered" evidence="8">
    <location>
        <begin position="1"/>
        <end position="50"/>
    </location>
</feature>
<evidence type="ECO:0000256" key="4">
    <source>
        <dbReference type="ARBA" id="ARBA00023203"/>
    </source>
</evidence>
<comment type="function">
    <text evidence="6">Plays an important role in the organization of the cytoskeleton. Binds to and sequesters actin monomers (G actin) and therefore inhibits actin polymerization.</text>
</comment>
<sequence>ASPPGTACSHHRPSDKACNKHLRSTRHGACRSCSDDERATGPQSEQRAAETCVVVVPRPHDLFISRNPARILSGRNHARAQPPEERKRRGRRGRGQRERERQNPWPERDASDCFKKMADKPDMGEIASFDKAKLKKTETQEKNTLPTKETIEQEKRSEIS</sequence>
<dbReference type="FunFam" id="1.20.5.520:FF:000001">
    <property type="entry name" value="Thymosin beta"/>
    <property type="match status" value="1"/>
</dbReference>
<dbReference type="GO" id="GO:0007015">
    <property type="term" value="P:actin filament organization"/>
    <property type="evidence" value="ECO:0007669"/>
    <property type="project" value="InterPro"/>
</dbReference>
<evidence type="ECO:0000256" key="2">
    <source>
        <dbReference type="ARBA" id="ARBA00009511"/>
    </source>
</evidence>
<evidence type="ECO:0000256" key="3">
    <source>
        <dbReference type="ARBA" id="ARBA00022490"/>
    </source>
</evidence>
<dbReference type="PANTHER" id="PTHR12021">
    <property type="entry name" value="THYMOSIN BETA"/>
    <property type="match status" value="1"/>
</dbReference>
<protein>
    <recommendedName>
        <fullName evidence="7">Thymosin beta-10</fullName>
    </recommendedName>
</protein>
<dbReference type="InterPro" id="IPR001152">
    <property type="entry name" value="Beta-thymosin"/>
</dbReference>
<dbReference type="CDD" id="cd22059">
    <property type="entry name" value="WH2_BetaT"/>
    <property type="match status" value="1"/>
</dbReference>
<evidence type="ECO:0000256" key="6">
    <source>
        <dbReference type="ARBA" id="ARBA00025497"/>
    </source>
</evidence>
<dbReference type="GeneTree" id="ENSGT00940000174906"/>